<feature type="domain" description="Small ribosomal subunit protein eS4 N-terminal" evidence="6">
    <location>
        <begin position="4"/>
        <end position="37"/>
    </location>
</feature>
<evidence type="ECO:0000256" key="5">
    <source>
        <dbReference type="ARBA" id="ARBA00023274"/>
    </source>
</evidence>
<dbReference type="FunFam" id="3.10.290.10:FF:000002">
    <property type="entry name" value="40S ribosomal protein S4"/>
    <property type="match status" value="1"/>
</dbReference>
<reference evidence="7" key="3">
    <citation type="submission" date="2025-09" db="UniProtKB">
        <authorList>
            <consortium name="Ensembl"/>
        </authorList>
    </citation>
    <scope>IDENTIFICATION</scope>
</reference>
<name>A0A9L0JNQ1_EQUAS</name>
<reference evidence="7" key="2">
    <citation type="submission" date="2025-08" db="UniProtKB">
        <authorList>
            <consortium name="Ensembl"/>
        </authorList>
    </citation>
    <scope>IDENTIFICATION</scope>
</reference>
<organism evidence="7 8">
    <name type="scientific">Equus asinus</name>
    <name type="common">Donkey</name>
    <name type="synonym">Equus africanus asinus</name>
    <dbReference type="NCBI Taxonomy" id="9793"/>
    <lineage>
        <taxon>Eukaryota</taxon>
        <taxon>Metazoa</taxon>
        <taxon>Chordata</taxon>
        <taxon>Craniata</taxon>
        <taxon>Vertebrata</taxon>
        <taxon>Euteleostomi</taxon>
        <taxon>Mammalia</taxon>
        <taxon>Eutheria</taxon>
        <taxon>Laurasiatheria</taxon>
        <taxon>Perissodactyla</taxon>
        <taxon>Equidae</taxon>
        <taxon>Equus</taxon>
    </lineage>
</organism>
<evidence type="ECO:0000313" key="7">
    <source>
        <dbReference type="Ensembl" id="ENSEASP00005054961.1"/>
    </source>
</evidence>
<dbReference type="Proteomes" id="UP000694387">
    <property type="component" value="Chromosome 3"/>
</dbReference>
<dbReference type="GO" id="GO:0022627">
    <property type="term" value="C:cytosolic small ribosomal subunit"/>
    <property type="evidence" value="ECO:0007669"/>
    <property type="project" value="TreeGrafter"/>
</dbReference>
<comment type="similarity">
    <text evidence="1">Belongs to the eukaryotic ribosomal protein eS4 family.</text>
</comment>
<dbReference type="AlphaFoldDB" id="A0A9L0JNQ1"/>
<keyword evidence="8" id="KW-1185">Reference proteome</keyword>
<dbReference type="Gene3D" id="3.10.290.10">
    <property type="entry name" value="RNA-binding S4 domain"/>
    <property type="match status" value="1"/>
</dbReference>
<keyword evidence="4" id="KW-0689">Ribosomal protein</keyword>
<reference evidence="7 8" key="1">
    <citation type="journal article" date="2020" name="Nat. Commun.">
        <title>Donkey genomes provide new insights into domestication and selection for coat color.</title>
        <authorList>
            <person name="Wang"/>
            <person name="C."/>
            <person name="Li"/>
            <person name="H."/>
            <person name="Guo"/>
            <person name="Y."/>
            <person name="Huang"/>
            <person name="J."/>
            <person name="Sun"/>
            <person name="Y."/>
            <person name="Min"/>
            <person name="J."/>
            <person name="Wang"/>
            <person name="J."/>
            <person name="Fang"/>
            <person name="X."/>
            <person name="Zhao"/>
            <person name="Z."/>
            <person name="Wang"/>
            <person name="S."/>
            <person name="Zhang"/>
            <person name="Y."/>
            <person name="Liu"/>
            <person name="Q."/>
            <person name="Jiang"/>
            <person name="Q."/>
            <person name="Wang"/>
            <person name="X."/>
            <person name="Guo"/>
            <person name="Y."/>
            <person name="Yang"/>
            <person name="C."/>
            <person name="Wang"/>
            <person name="Y."/>
            <person name="Tian"/>
            <person name="F."/>
            <person name="Zhuang"/>
            <person name="G."/>
            <person name="Fan"/>
            <person name="Y."/>
            <person name="Gao"/>
            <person name="Q."/>
            <person name="Li"/>
            <person name="Y."/>
            <person name="Ju"/>
            <person name="Z."/>
            <person name="Li"/>
            <person name="J."/>
            <person name="Li"/>
            <person name="R."/>
            <person name="Hou"/>
            <person name="M."/>
            <person name="Yang"/>
            <person name="G."/>
            <person name="Liu"/>
            <person name="G."/>
            <person name="Liu"/>
            <person name="W."/>
            <person name="Guo"/>
            <person name="J."/>
            <person name="Pan"/>
            <person name="S."/>
            <person name="Fan"/>
            <person name="G."/>
            <person name="Zhang"/>
            <person name="W."/>
            <person name="Zhang"/>
            <person name="R."/>
            <person name="Yu"/>
            <person name="J."/>
            <person name="Zhang"/>
            <person name="X."/>
            <person name="Yin"/>
            <person name="Q."/>
            <person name="Ji"/>
            <person name="C."/>
            <person name="Jin"/>
            <person name="Y."/>
            <person name="Yue"/>
            <person name="G."/>
            <person name="Liu"/>
            <person name="M."/>
            <person name="Xu"/>
            <person name="J."/>
            <person name="Liu"/>
            <person name="S."/>
            <person name="Jordana"/>
            <person name="J."/>
            <person name="Noce"/>
            <person name="A."/>
            <person name="Amills"/>
            <person name="M."/>
            <person name="Wu"/>
            <person name="D.D."/>
            <person name="Li"/>
            <person name="S."/>
            <person name="Zhou"/>
            <person name="X. and Zhong"/>
            <person name="J."/>
        </authorList>
    </citation>
    <scope>NUCLEOTIDE SEQUENCE [LARGE SCALE GENOMIC DNA]</scope>
</reference>
<protein>
    <recommendedName>
        <fullName evidence="6">Small ribosomal subunit protein eS4 N-terminal domain-containing protein</fullName>
    </recommendedName>
</protein>
<dbReference type="PANTHER" id="PTHR11581:SF35">
    <property type="entry name" value="SMALL RIBOSOMAL SUBUNIT PROTEIN ES4, X ISOFORM"/>
    <property type="match status" value="1"/>
</dbReference>
<evidence type="ECO:0000313" key="8">
    <source>
        <dbReference type="Proteomes" id="UP000694387"/>
    </source>
</evidence>
<evidence type="ECO:0000259" key="6">
    <source>
        <dbReference type="Pfam" id="PF08071"/>
    </source>
</evidence>
<dbReference type="InterPro" id="IPR036986">
    <property type="entry name" value="S4_RNA-bd_sf"/>
</dbReference>
<dbReference type="Ensembl" id="ENSEAST00005039063.1">
    <property type="protein sequence ID" value="ENSEASP00005054961.1"/>
    <property type="gene ID" value="ENSEASG00005034399.1"/>
</dbReference>
<dbReference type="InterPro" id="IPR013843">
    <property type="entry name" value="Ribosomal_eS4_N"/>
</dbReference>
<dbReference type="GO" id="GO:0003735">
    <property type="term" value="F:structural constituent of ribosome"/>
    <property type="evidence" value="ECO:0007669"/>
    <property type="project" value="InterPro"/>
</dbReference>
<evidence type="ECO:0000256" key="4">
    <source>
        <dbReference type="ARBA" id="ARBA00022980"/>
    </source>
</evidence>
<dbReference type="PANTHER" id="PTHR11581">
    <property type="entry name" value="30S/40S RIBOSOMAL PROTEIN S4"/>
    <property type="match status" value="1"/>
</dbReference>
<evidence type="ECO:0000256" key="1">
    <source>
        <dbReference type="ARBA" id="ARBA00007500"/>
    </source>
</evidence>
<dbReference type="GeneTree" id="ENSGT00390000005569"/>
<accession>A0A9L0JNQ1</accession>
<dbReference type="GO" id="GO:0006412">
    <property type="term" value="P:translation"/>
    <property type="evidence" value="ECO:0007669"/>
    <property type="project" value="InterPro"/>
</dbReference>
<keyword evidence="3" id="KW-0694">RNA-binding</keyword>
<dbReference type="GO" id="GO:0019843">
    <property type="term" value="F:rRNA binding"/>
    <property type="evidence" value="ECO:0007669"/>
    <property type="project" value="UniProtKB-KW"/>
</dbReference>
<dbReference type="Pfam" id="PF08071">
    <property type="entry name" value="RS4NT"/>
    <property type="match status" value="1"/>
</dbReference>
<proteinExistence type="inferred from homology"/>
<keyword evidence="2" id="KW-0699">rRNA-binding</keyword>
<sequence length="127" mass="14539">MAHGPKKHLKCIAAPKHWMLGKLICVFVPCPSTGPYKVRECLSLIFFVLRPGRKEVRKICMQQFFKIDGKVQTDTAYPDGFKDVISIDKTRETFCLIHDTKCCFAVHCIIPEEAKYKSCLTLVTCVW</sequence>
<evidence type="ECO:0000256" key="2">
    <source>
        <dbReference type="ARBA" id="ARBA00022730"/>
    </source>
</evidence>
<evidence type="ECO:0000256" key="3">
    <source>
        <dbReference type="ARBA" id="ARBA00022884"/>
    </source>
</evidence>
<keyword evidence="5" id="KW-0687">Ribonucleoprotein</keyword>
<dbReference type="CDD" id="cd00165">
    <property type="entry name" value="S4"/>
    <property type="match status" value="1"/>
</dbReference>
<dbReference type="InterPro" id="IPR000876">
    <property type="entry name" value="Ribosomal_eS4"/>
</dbReference>